<keyword evidence="2" id="KW-0238">DNA-binding</keyword>
<keyword evidence="2" id="KW-0963">Cytoplasm</keyword>
<dbReference type="AlphaFoldDB" id="A0A7X5KN41"/>
<comment type="catalytic activity">
    <reaction evidence="2">
        <text>DNA(n) + a 2'-deoxyribonucleoside 5'-triphosphate = DNA(n+1) + diphosphate</text>
        <dbReference type="Rhea" id="RHEA:22508"/>
        <dbReference type="Rhea" id="RHEA-COMP:17339"/>
        <dbReference type="Rhea" id="RHEA-COMP:17340"/>
        <dbReference type="ChEBI" id="CHEBI:33019"/>
        <dbReference type="ChEBI" id="CHEBI:61560"/>
        <dbReference type="ChEBI" id="CHEBI:173112"/>
        <dbReference type="EC" id="2.7.7.7"/>
    </reaction>
</comment>
<accession>A0A7X5KN41</accession>
<sequence length="420" mass="45423">MPHGSTPARTIFHIDANAAYLSWSAAHALQQGCPTDLRTIPAVVGGSEKSRHGIVLAKSTPAKAYGIQTGMPLADARRRCPGLVVVPPDYGLYLKASAAMTDLLLEHSPLVQPFSIDECFLEYPAGSHLPPLAAADRIRARMAGELGFTVNIGISSNKLLAKMASDFQKPDRTHLLFPEDVPRKMWPLPAGDLFMVGSRTERKLRRLGLCTIGDVALADSAMLHSHLKSHGLLLQRYARGIDGSPVLPGGGVPMKGMGNSTTAPFDMERPEEARQVLLSLAETLGMRLRKAGMRAGLVAVSLTYADFLHASRQRKLPGSIDTTRELHSVAWNLLEELWDGAPLRKLGIHVSALQEGRIHQTSLFEPPTGEKQRAAEQAVDLLRSRYGNAAVIRASFLHSGLPPHSGGTWDAECPSMSSLL</sequence>
<evidence type="ECO:0000259" key="3">
    <source>
        <dbReference type="PROSITE" id="PS50173"/>
    </source>
</evidence>
<proteinExistence type="inferred from homology"/>
<dbReference type="GO" id="GO:0006261">
    <property type="term" value="P:DNA-templated DNA replication"/>
    <property type="evidence" value="ECO:0007669"/>
    <property type="project" value="UniProtKB-UniRule"/>
</dbReference>
<keyword evidence="2" id="KW-0234">DNA repair</keyword>
<keyword evidence="2" id="KW-0515">Mutator protein</keyword>
<dbReference type="InterPro" id="IPR036775">
    <property type="entry name" value="DNA_pol_Y-fam_lit_finger_sf"/>
</dbReference>
<dbReference type="PANTHER" id="PTHR11076">
    <property type="entry name" value="DNA REPAIR POLYMERASE UMUC / TRANSFERASE FAMILY MEMBER"/>
    <property type="match status" value="1"/>
</dbReference>
<dbReference type="GO" id="GO:0000287">
    <property type="term" value="F:magnesium ion binding"/>
    <property type="evidence" value="ECO:0007669"/>
    <property type="project" value="UniProtKB-UniRule"/>
</dbReference>
<dbReference type="InterPro" id="IPR022880">
    <property type="entry name" value="DNApol_IV"/>
</dbReference>
<dbReference type="Pfam" id="PF00817">
    <property type="entry name" value="IMS"/>
    <property type="match status" value="1"/>
</dbReference>
<dbReference type="GO" id="GO:0003887">
    <property type="term" value="F:DNA-directed DNA polymerase activity"/>
    <property type="evidence" value="ECO:0007669"/>
    <property type="project" value="UniProtKB-UniRule"/>
</dbReference>
<dbReference type="SUPFAM" id="SSF100879">
    <property type="entry name" value="Lesion bypass DNA polymerase (Y-family), little finger domain"/>
    <property type="match status" value="1"/>
</dbReference>
<evidence type="ECO:0000313" key="5">
    <source>
        <dbReference type="Proteomes" id="UP000461585"/>
    </source>
</evidence>
<name>A0A7X5KN41_9FIRM</name>
<comment type="caution">
    <text evidence="4">The sequence shown here is derived from an EMBL/GenBank/DDBJ whole genome shotgun (WGS) entry which is preliminary data.</text>
</comment>
<feature type="active site" evidence="2">
    <location>
        <position position="118"/>
    </location>
</feature>
<keyword evidence="2" id="KW-0808">Transferase</keyword>
<reference evidence="4 5" key="1">
    <citation type="submission" date="2020-01" db="EMBL/GenBank/DDBJ databases">
        <title>Anaeroalcalibacter tamaniensis gen. nov., sp. nov., moderately halophilic strictly anaerobic fermenter bacterium from mud volcano of Taman peninsula.</title>
        <authorList>
            <person name="Frolova A."/>
            <person name="Merkel A.Y."/>
            <person name="Slobodkin A.I."/>
        </authorList>
    </citation>
    <scope>NUCLEOTIDE SEQUENCE [LARGE SCALE GENOMIC DNA]</scope>
    <source>
        <strain evidence="4 5">F-3ap</strain>
    </source>
</reference>
<dbReference type="Gene3D" id="3.40.1170.60">
    <property type="match status" value="1"/>
</dbReference>
<dbReference type="GO" id="GO:0003684">
    <property type="term" value="F:damaged DNA binding"/>
    <property type="evidence" value="ECO:0007669"/>
    <property type="project" value="InterPro"/>
</dbReference>
<dbReference type="Gene3D" id="3.30.1490.100">
    <property type="entry name" value="DNA polymerase, Y-family, little finger domain"/>
    <property type="match status" value="1"/>
</dbReference>
<protein>
    <recommendedName>
        <fullName evidence="2">DNA polymerase IV</fullName>
        <shortName evidence="2">Pol IV</shortName>
        <ecNumber evidence="2">2.7.7.7</ecNumber>
    </recommendedName>
</protein>
<dbReference type="InterPro" id="IPR043128">
    <property type="entry name" value="Rev_trsase/Diguanyl_cyclase"/>
</dbReference>
<comment type="subcellular location">
    <subcellularLocation>
        <location evidence="2">Cytoplasm</location>
    </subcellularLocation>
</comment>
<feature type="site" description="Substrate discrimination" evidence="2">
    <location>
        <position position="20"/>
    </location>
</feature>
<dbReference type="PANTHER" id="PTHR11076:SF33">
    <property type="entry name" value="DNA POLYMERASE KAPPA"/>
    <property type="match status" value="1"/>
</dbReference>
<dbReference type="EC" id="2.7.7.7" evidence="2"/>
<dbReference type="InterPro" id="IPR017961">
    <property type="entry name" value="DNA_pol_Y-fam_little_finger"/>
</dbReference>
<keyword evidence="2" id="KW-0235">DNA replication</keyword>
<comment type="function">
    <text evidence="2">Poorly processive, error-prone DNA polymerase involved in untargeted mutagenesis. Copies undamaged DNA at stalled replication forks, which arise in vivo from mismatched or misaligned primer ends. These misaligned primers can be extended by PolIV. Exhibits no 3'-5' exonuclease (proofreading) activity. May be involved in translesional synthesis, in conjunction with the beta clamp from PolIII.</text>
</comment>
<dbReference type="RefSeq" id="WP_162370112.1">
    <property type="nucleotide sequence ID" value="NZ_JAAEEH010000014.1"/>
</dbReference>
<keyword evidence="2" id="KW-0239">DNA-directed DNA polymerase</keyword>
<comment type="similarity">
    <text evidence="1 2">Belongs to the DNA polymerase type-Y family.</text>
</comment>
<feature type="binding site" evidence="2">
    <location>
        <position position="117"/>
    </location>
    <ligand>
        <name>Mg(2+)</name>
        <dbReference type="ChEBI" id="CHEBI:18420"/>
    </ligand>
</feature>
<evidence type="ECO:0000313" key="4">
    <source>
        <dbReference type="EMBL" id="NDL67383.1"/>
    </source>
</evidence>
<keyword evidence="2" id="KW-0460">Magnesium</keyword>
<keyword evidence="2" id="KW-0548">Nucleotidyltransferase</keyword>
<organism evidence="4 5">
    <name type="scientific">Anaerotalea alkaliphila</name>
    <dbReference type="NCBI Taxonomy" id="2662126"/>
    <lineage>
        <taxon>Bacteria</taxon>
        <taxon>Bacillati</taxon>
        <taxon>Bacillota</taxon>
        <taxon>Clostridia</taxon>
        <taxon>Eubacteriales</taxon>
        <taxon>Anaerotalea</taxon>
    </lineage>
</organism>
<dbReference type="CDD" id="cd03586">
    <property type="entry name" value="PolY_Pol_IV_kappa"/>
    <property type="match status" value="1"/>
</dbReference>
<feature type="binding site" evidence="2">
    <location>
        <position position="15"/>
    </location>
    <ligand>
        <name>Mg(2+)</name>
        <dbReference type="ChEBI" id="CHEBI:18420"/>
    </ligand>
</feature>
<dbReference type="PROSITE" id="PS50173">
    <property type="entry name" value="UMUC"/>
    <property type="match status" value="1"/>
</dbReference>
<keyword evidence="2" id="KW-0479">Metal-binding</keyword>
<comment type="cofactor">
    <cofactor evidence="2">
        <name>Mg(2+)</name>
        <dbReference type="ChEBI" id="CHEBI:18420"/>
    </cofactor>
    <text evidence="2">Binds 2 magnesium ions per subunit.</text>
</comment>
<dbReference type="Gene3D" id="1.10.150.20">
    <property type="entry name" value="5' to 3' exonuclease, C-terminal subdomain"/>
    <property type="match status" value="1"/>
</dbReference>
<dbReference type="Gene3D" id="3.30.70.270">
    <property type="match status" value="1"/>
</dbReference>
<dbReference type="HAMAP" id="MF_01113">
    <property type="entry name" value="DNApol_IV"/>
    <property type="match status" value="1"/>
</dbReference>
<dbReference type="InterPro" id="IPR050116">
    <property type="entry name" value="DNA_polymerase-Y"/>
</dbReference>
<dbReference type="GO" id="GO:0042276">
    <property type="term" value="P:error-prone translesion synthesis"/>
    <property type="evidence" value="ECO:0007669"/>
    <property type="project" value="TreeGrafter"/>
</dbReference>
<dbReference type="Proteomes" id="UP000461585">
    <property type="component" value="Unassembled WGS sequence"/>
</dbReference>
<dbReference type="GO" id="GO:0009432">
    <property type="term" value="P:SOS response"/>
    <property type="evidence" value="ECO:0007669"/>
    <property type="project" value="TreeGrafter"/>
</dbReference>
<dbReference type="GO" id="GO:0006281">
    <property type="term" value="P:DNA repair"/>
    <property type="evidence" value="ECO:0007669"/>
    <property type="project" value="UniProtKB-UniRule"/>
</dbReference>
<comment type="subunit">
    <text evidence="2">Monomer.</text>
</comment>
<gene>
    <name evidence="2" type="primary">dinB</name>
    <name evidence="4" type="ORF">GXN74_06470</name>
</gene>
<evidence type="ECO:0000256" key="1">
    <source>
        <dbReference type="ARBA" id="ARBA00010945"/>
    </source>
</evidence>
<dbReference type="EMBL" id="JAAEEH010000014">
    <property type="protein sequence ID" value="NDL67383.1"/>
    <property type="molecule type" value="Genomic_DNA"/>
</dbReference>
<dbReference type="InterPro" id="IPR043502">
    <property type="entry name" value="DNA/RNA_pol_sf"/>
</dbReference>
<feature type="domain" description="UmuC" evidence="3">
    <location>
        <begin position="11"/>
        <end position="197"/>
    </location>
</feature>
<keyword evidence="5" id="KW-1185">Reference proteome</keyword>
<dbReference type="SUPFAM" id="SSF56672">
    <property type="entry name" value="DNA/RNA polymerases"/>
    <property type="match status" value="1"/>
</dbReference>
<keyword evidence="2" id="KW-0227">DNA damage</keyword>
<dbReference type="InterPro" id="IPR001126">
    <property type="entry name" value="UmuC"/>
</dbReference>
<evidence type="ECO:0000256" key="2">
    <source>
        <dbReference type="HAMAP-Rule" id="MF_01113"/>
    </source>
</evidence>
<dbReference type="GO" id="GO:0005829">
    <property type="term" value="C:cytosol"/>
    <property type="evidence" value="ECO:0007669"/>
    <property type="project" value="TreeGrafter"/>
</dbReference>
<dbReference type="Pfam" id="PF11799">
    <property type="entry name" value="IMS_C"/>
    <property type="match status" value="1"/>
</dbReference>